<dbReference type="AlphaFoldDB" id="A0A222FHB1"/>
<gene>
    <name evidence="2" type="ORF">CHH28_02585</name>
</gene>
<sequence length="279" mass="32448">MSVRLFVCALLLFSQAALAAMEVRVSDSRQSNIYMDALVWLLDKSGEEYQLIHTDHPTSTQKRKVIMLRQREIDVIYAGFTEELGDALLAIRYPITRGLIGNRLLVIHQQQQADYAMVKSLQDLQQHAALLGFGWPEVALFTANRMPVYERIYDEIFVSMDRGHTGYFSRGILEVYGELHDRPELTNLMIEPHILLRYPSAVFFYVHPENQALAQALQRGFELGYEDGSYLTFFYNHPLVKQALQRSNLPKRWVIDIEHPWFNDIYHSIPADYWHSDEP</sequence>
<dbReference type="SUPFAM" id="SSF53850">
    <property type="entry name" value="Periplasmic binding protein-like II"/>
    <property type="match status" value="1"/>
</dbReference>
<protein>
    <recommendedName>
        <fullName evidence="4">Solute-binding protein family 3/N-terminal domain-containing protein</fullName>
    </recommendedName>
</protein>
<evidence type="ECO:0008006" key="4">
    <source>
        <dbReference type="Google" id="ProtNLM"/>
    </source>
</evidence>
<name>A0A222FHB1_9GAMM</name>
<feature type="chain" id="PRO_5013143912" description="Solute-binding protein family 3/N-terminal domain-containing protein" evidence="1">
    <location>
        <begin position="20"/>
        <end position="279"/>
    </location>
</feature>
<dbReference type="OrthoDB" id="547680at2"/>
<dbReference type="RefSeq" id="WP_094058839.1">
    <property type="nucleotide sequence ID" value="NZ_CP022530.1"/>
</dbReference>
<proteinExistence type="predicted"/>
<keyword evidence="3" id="KW-1185">Reference proteome</keyword>
<keyword evidence="1" id="KW-0732">Signal</keyword>
<reference evidence="2 3" key="1">
    <citation type="submission" date="2017-07" db="EMBL/GenBank/DDBJ databases">
        <title>Annotated genome sequence of Bacterioplanes sanyensis isolated from Red Sea.</title>
        <authorList>
            <person name="Rehman Z.U."/>
        </authorList>
    </citation>
    <scope>NUCLEOTIDE SEQUENCE [LARGE SCALE GENOMIC DNA]</scope>
    <source>
        <strain evidence="2 3">NV9</strain>
    </source>
</reference>
<organism evidence="2 3">
    <name type="scientific">Bacterioplanes sanyensis</name>
    <dbReference type="NCBI Taxonomy" id="1249553"/>
    <lineage>
        <taxon>Bacteria</taxon>
        <taxon>Pseudomonadati</taxon>
        <taxon>Pseudomonadota</taxon>
        <taxon>Gammaproteobacteria</taxon>
        <taxon>Oceanospirillales</taxon>
        <taxon>Oceanospirillaceae</taxon>
        <taxon>Bacterioplanes</taxon>
    </lineage>
</organism>
<dbReference type="KEGG" id="bsan:CHH28_02585"/>
<evidence type="ECO:0000313" key="3">
    <source>
        <dbReference type="Proteomes" id="UP000202440"/>
    </source>
</evidence>
<evidence type="ECO:0000256" key="1">
    <source>
        <dbReference type="SAM" id="SignalP"/>
    </source>
</evidence>
<dbReference type="EMBL" id="CP022530">
    <property type="protein sequence ID" value="ASP37623.1"/>
    <property type="molecule type" value="Genomic_DNA"/>
</dbReference>
<dbReference type="Proteomes" id="UP000202440">
    <property type="component" value="Chromosome"/>
</dbReference>
<feature type="signal peptide" evidence="1">
    <location>
        <begin position="1"/>
        <end position="19"/>
    </location>
</feature>
<evidence type="ECO:0000313" key="2">
    <source>
        <dbReference type="EMBL" id="ASP37623.1"/>
    </source>
</evidence>
<accession>A0A222FHB1</accession>